<dbReference type="AlphaFoldDB" id="A0A658R678"/>
<dbReference type="EMBL" id="FCNV02000028">
    <property type="protein sequence ID" value="SAL52533.1"/>
    <property type="molecule type" value="Genomic_DNA"/>
</dbReference>
<comment type="caution">
    <text evidence="1">The sequence shown here is derived from an EMBL/GenBank/DDBJ whole genome shotgun (WGS) entry which is preliminary data.</text>
</comment>
<accession>A0A658R678</accession>
<organism evidence="1 2">
    <name type="scientific">Caballeronia concitans</name>
    <dbReference type="NCBI Taxonomy" id="1777133"/>
    <lineage>
        <taxon>Bacteria</taxon>
        <taxon>Pseudomonadati</taxon>
        <taxon>Pseudomonadota</taxon>
        <taxon>Betaproteobacteria</taxon>
        <taxon>Burkholderiales</taxon>
        <taxon>Burkholderiaceae</taxon>
        <taxon>Caballeronia</taxon>
    </lineage>
</organism>
<dbReference type="Proteomes" id="UP000198263">
    <property type="component" value="Unassembled WGS sequence"/>
</dbReference>
<sequence>MRDVERQLDSVADTGHSALHELIGRTKRILTQRQKDKNKLYALHAPEV</sequence>
<proteinExistence type="predicted"/>
<name>A0A658R678_9BURK</name>
<reference evidence="1 2" key="1">
    <citation type="submission" date="2016-01" db="EMBL/GenBank/DDBJ databases">
        <authorList>
            <person name="Peeters C."/>
        </authorList>
    </citation>
    <scope>NUCLEOTIDE SEQUENCE [LARGE SCALE GENOMIC DNA]</scope>
    <source>
        <strain evidence="1">LMG 29315</strain>
    </source>
</reference>
<evidence type="ECO:0000313" key="1">
    <source>
        <dbReference type="EMBL" id="SAL52533.1"/>
    </source>
</evidence>
<gene>
    <name evidence="1" type="ORF">AWB72_05606</name>
</gene>
<evidence type="ECO:0000313" key="2">
    <source>
        <dbReference type="Proteomes" id="UP000198263"/>
    </source>
</evidence>
<protein>
    <submittedName>
        <fullName evidence="1">Uncharacterized protein</fullName>
    </submittedName>
</protein>
<keyword evidence="2" id="KW-1185">Reference proteome</keyword>